<keyword evidence="8" id="KW-1185">Reference proteome</keyword>
<evidence type="ECO:0000256" key="1">
    <source>
        <dbReference type="ARBA" id="ARBA00004141"/>
    </source>
</evidence>
<keyword evidence="3 6" id="KW-0812">Transmembrane</keyword>
<dbReference type="STRING" id="109895.A0A507E9A4"/>
<feature type="transmembrane region" description="Helical" evidence="6">
    <location>
        <begin position="269"/>
        <end position="292"/>
    </location>
</feature>
<feature type="transmembrane region" description="Helical" evidence="6">
    <location>
        <begin position="325"/>
        <end position="347"/>
    </location>
</feature>
<evidence type="ECO:0000256" key="4">
    <source>
        <dbReference type="ARBA" id="ARBA00022989"/>
    </source>
</evidence>
<evidence type="ECO:0000256" key="2">
    <source>
        <dbReference type="ARBA" id="ARBA00022448"/>
    </source>
</evidence>
<comment type="subcellular location">
    <subcellularLocation>
        <location evidence="1">Membrane</location>
        <topology evidence="1">Multi-pass membrane protein</topology>
    </subcellularLocation>
</comment>
<feature type="transmembrane region" description="Helical" evidence="6">
    <location>
        <begin position="438"/>
        <end position="460"/>
    </location>
</feature>
<dbReference type="Proteomes" id="UP000318582">
    <property type="component" value="Unassembled WGS sequence"/>
</dbReference>
<dbReference type="GO" id="GO:0006865">
    <property type="term" value="P:amino acid transport"/>
    <property type="evidence" value="ECO:0007669"/>
    <property type="project" value="InterPro"/>
</dbReference>
<dbReference type="InterPro" id="IPR002293">
    <property type="entry name" value="AA/rel_permease1"/>
</dbReference>
<evidence type="ECO:0000313" key="8">
    <source>
        <dbReference type="Proteomes" id="UP000318582"/>
    </source>
</evidence>
<feature type="transmembrane region" description="Helical" evidence="6">
    <location>
        <begin position="94"/>
        <end position="113"/>
    </location>
</feature>
<evidence type="ECO:0000256" key="6">
    <source>
        <dbReference type="SAM" id="Phobius"/>
    </source>
</evidence>
<feature type="transmembrane region" description="Helical" evidence="6">
    <location>
        <begin position="61"/>
        <end position="82"/>
    </location>
</feature>
<feature type="transmembrane region" description="Helical" evidence="6">
    <location>
        <begin position="299"/>
        <end position="319"/>
    </location>
</feature>
<dbReference type="GO" id="GO:0016020">
    <property type="term" value="C:membrane"/>
    <property type="evidence" value="ECO:0007669"/>
    <property type="project" value="UniProtKB-SubCell"/>
</dbReference>
<feature type="transmembrane region" description="Helical" evidence="6">
    <location>
        <begin position="480"/>
        <end position="499"/>
    </location>
</feature>
<name>A0A507E9A4_9FUNG</name>
<dbReference type="PROSITE" id="PS00218">
    <property type="entry name" value="AMINO_ACID_PERMEASE_1"/>
    <property type="match status" value="1"/>
</dbReference>
<sequence length="536" mass="57000">MPEKTPTPRSDEDQLATLGYKQELVRNMSLTSVYGATLSIVSMPAAAYPLIAYGLLNGGPAGILISWPIVGILSMCVGASMAEIVSAYPTSGGLYYWAAQLAGYRLAPAVSYFTGYFNLLGQLGLTAGASFACAQLIAAILYVADIIPSTLTTSDVRYKVLVVGVNTLILLICGLLNVVGSKMLGRIGSISSIFNVGGLAVTLAMVVAMNPNRTSIGTLFTLWNNQSLFPDTYCAVATILLGCFTFSGYDSAAHLAEETHNPSKIAPLALLGTQLTTFFLGWATLIGLMTAVPANIDDINALATAPVSTSTVVDIFLISTGKKSVAIFLTILAVISVILCTIMLVATMSRMIYAFSRDHALPGSGYIHHLDPKTKVPVRAMWLTIIGCMVITLSALGTLTAFTAIASIGTVGLYISYAVPIFLRVVRSSHFQHGPWDMGSWGTWVGVVAILWILSVSVILNLPTTNFIAVKGEFDANLFNWAPVMAGTVLVGATAYWLLSARNWFKGPKLAGMSSQKDEDNIHIVSVTSNEPKPEV</sequence>
<gene>
    <name evidence="7" type="ORF">PhCBS80983_g02374</name>
</gene>
<dbReference type="PIRSF" id="PIRSF006060">
    <property type="entry name" value="AA_transporter"/>
    <property type="match status" value="1"/>
</dbReference>
<dbReference type="PANTHER" id="PTHR45649">
    <property type="entry name" value="AMINO-ACID PERMEASE BAT1"/>
    <property type="match status" value="1"/>
</dbReference>
<protein>
    <recommendedName>
        <fullName evidence="9">Amino acid permease/ SLC12A domain-containing protein</fullName>
    </recommendedName>
</protein>
<accession>A0A507E9A4</accession>
<feature type="transmembrane region" description="Helical" evidence="6">
    <location>
        <begin position="228"/>
        <end position="249"/>
    </location>
</feature>
<feature type="transmembrane region" description="Helical" evidence="6">
    <location>
        <begin position="380"/>
        <end position="399"/>
    </location>
</feature>
<feature type="transmembrane region" description="Helical" evidence="6">
    <location>
        <begin position="33"/>
        <end position="55"/>
    </location>
</feature>
<evidence type="ECO:0000256" key="5">
    <source>
        <dbReference type="ARBA" id="ARBA00023136"/>
    </source>
</evidence>
<dbReference type="InterPro" id="IPR004840">
    <property type="entry name" value="Amino_acid_permease_CS"/>
</dbReference>
<reference evidence="7 8" key="1">
    <citation type="journal article" date="2019" name="Sci. Rep.">
        <title>Comparative genomics of chytrid fungi reveal insights into the obligate biotrophic and pathogenic lifestyle of Synchytrium endobioticum.</title>
        <authorList>
            <person name="van de Vossenberg B.T.L.H."/>
            <person name="Warris S."/>
            <person name="Nguyen H.D.T."/>
            <person name="van Gent-Pelzer M.P.E."/>
            <person name="Joly D.L."/>
            <person name="van de Geest H.C."/>
            <person name="Bonants P.J.M."/>
            <person name="Smith D.S."/>
            <person name="Levesque C.A."/>
            <person name="van der Lee T.A.J."/>
        </authorList>
    </citation>
    <scope>NUCLEOTIDE SEQUENCE [LARGE SCALE GENOMIC DNA]</scope>
    <source>
        <strain evidence="7 8">CBS 809.83</strain>
    </source>
</reference>
<dbReference type="AlphaFoldDB" id="A0A507E9A4"/>
<feature type="transmembrane region" description="Helical" evidence="6">
    <location>
        <begin position="119"/>
        <end position="144"/>
    </location>
</feature>
<feature type="transmembrane region" description="Helical" evidence="6">
    <location>
        <begin position="156"/>
        <end position="178"/>
    </location>
</feature>
<keyword evidence="4 6" id="KW-1133">Transmembrane helix</keyword>
<evidence type="ECO:0008006" key="9">
    <source>
        <dbReference type="Google" id="ProtNLM"/>
    </source>
</evidence>
<dbReference type="Gene3D" id="1.20.1740.10">
    <property type="entry name" value="Amino acid/polyamine transporter I"/>
    <property type="match status" value="1"/>
</dbReference>
<proteinExistence type="predicted"/>
<feature type="transmembrane region" description="Helical" evidence="6">
    <location>
        <begin position="405"/>
        <end position="426"/>
    </location>
</feature>
<organism evidence="7 8">
    <name type="scientific">Powellomyces hirtus</name>
    <dbReference type="NCBI Taxonomy" id="109895"/>
    <lineage>
        <taxon>Eukaryota</taxon>
        <taxon>Fungi</taxon>
        <taxon>Fungi incertae sedis</taxon>
        <taxon>Chytridiomycota</taxon>
        <taxon>Chytridiomycota incertae sedis</taxon>
        <taxon>Chytridiomycetes</taxon>
        <taxon>Spizellomycetales</taxon>
        <taxon>Powellomycetaceae</taxon>
        <taxon>Powellomyces</taxon>
    </lineage>
</organism>
<evidence type="ECO:0000256" key="3">
    <source>
        <dbReference type="ARBA" id="ARBA00022692"/>
    </source>
</evidence>
<feature type="transmembrane region" description="Helical" evidence="6">
    <location>
        <begin position="184"/>
        <end position="207"/>
    </location>
</feature>
<dbReference type="PANTHER" id="PTHR45649:SF26">
    <property type="entry name" value="OS04G0435100 PROTEIN"/>
    <property type="match status" value="1"/>
</dbReference>
<dbReference type="GO" id="GO:0022857">
    <property type="term" value="F:transmembrane transporter activity"/>
    <property type="evidence" value="ECO:0007669"/>
    <property type="project" value="InterPro"/>
</dbReference>
<comment type="caution">
    <text evidence="7">The sequence shown here is derived from an EMBL/GenBank/DDBJ whole genome shotgun (WGS) entry which is preliminary data.</text>
</comment>
<dbReference type="EMBL" id="QEAQ01000023">
    <property type="protein sequence ID" value="TPX59620.1"/>
    <property type="molecule type" value="Genomic_DNA"/>
</dbReference>
<keyword evidence="2" id="KW-0813">Transport</keyword>
<evidence type="ECO:0000313" key="7">
    <source>
        <dbReference type="EMBL" id="TPX59620.1"/>
    </source>
</evidence>
<keyword evidence="5 6" id="KW-0472">Membrane</keyword>
<dbReference type="Pfam" id="PF13520">
    <property type="entry name" value="AA_permease_2"/>
    <property type="match status" value="1"/>
</dbReference>